<gene>
    <name evidence="9" type="primary">LOC113716888</name>
</gene>
<keyword evidence="6" id="KW-0472">Membrane</keyword>
<comment type="subcellular location">
    <subcellularLocation>
        <location evidence="1">Golgi apparatus membrane</location>
        <topology evidence="1">Single-pass type II membrane protein</topology>
    </subcellularLocation>
</comment>
<sequence>MALYSLFTSHASPRRVLRRQQRGLLLPPLSPLVCVVVIVLTAVVMVVLFLLGTTKLLRYRTLIQKPIVLVREEMVGRKNHTAVLKTLPDFEAHKVRAGAAESNWKPVTPPTPSLPHLAPLPSASHQLPLQLQMMRNSSSNNIVMGPYHNWELFSADYQEMLLNLKIFVYPDVHSSSSKANRNSSSQAPNYDSVFLPLANPTNPKLGNYYSEHAFKVALLHSSLVTDRPEDANFFFMPFSINAMRNHPLLHSASSISDFIAQYTTRISFDFTFWNASDGADHFYVCCHSIGRDAASKHLALHNNAIQVTCSSSYFQRLYITHKDIGLPQVWPRRRDEDHRPFNPPAARNILVFFAGRAQNSLVRQKLLDLWSNDTSFAISSGGLSLPYEEGFKRSKYCLHVKGYEVNTARVSDAIHYGCIPVIISNYYDLPFASVLDWSKFSIIVSEKDIHVLKEILLSVSKETYLKLYKNLSMVRRHFAWHSTPRGYDAFYMTAYQLWLKRGLQRIA</sequence>
<protein>
    <submittedName>
        <fullName evidence="9">Probable glycosyltransferase At3g07620</fullName>
    </submittedName>
</protein>
<dbReference type="InterPro" id="IPR040911">
    <property type="entry name" value="Exostosin_GT47"/>
</dbReference>
<dbReference type="InterPro" id="IPR004263">
    <property type="entry name" value="Exostosin"/>
</dbReference>
<evidence type="ECO:0000259" key="7">
    <source>
        <dbReference type="Pfam" id="PF03016"/>
    </source>
</evidence>
<evidence type="ECO:0000256" key="1">
    <source>
        <dbReference type="ARBA" id="ARBA00004323"/>
    </source>
</evidence>
<dbReference type="PANTHER" id="PTHR11062">
    <property type="entry name" value="EXOSTOSIN HEPARAN SULFATE GLYCOSYLTRANSFERASE -RELATED"/>
    <property type="match status" value="1"/>
</dbReference>
<keyword evidence="6" id="KW-0812">Transmembrane</keyword>
<comment type="similarity">
    <text evidence="2">Belongs to the glycosyltransferase 47 family.</text>
</comment>
<organism evidence="8 9">
    <name type="scientific">Coffea arabica</name>
    <name type="common">Arabian coffee</name>
    <dbReference type="NCBI Taxonomy" id="13443"/>
    <lineage>
        <taxon>Eukaryota</taxon>
        <taxon>Viridiplantae</taxon>
        <taxon>Streptophyta</taxon>
        <taxon>Embryophyta</taxon>
        <taxon>Tracheophyta</taxon>
        <taxon>Spermatophyta</taxon>
        <taxon>Magnoliopsida</taxon>
        <taxon>eudicotyledons</taxon>
        <taxon>Gunneridae</taxon>
        <taxon>Pentapetalae</taxon>
        <taxon>asterids</taxon>
        <taxon>lamiids</taxon>
        <taxon>Gentianales</taxon>
        <taxon>Rubiaceae</taxon>
        <taxon>Ixoroideae</taxon>
        <taxon>Gardenieae complex</taxon>
        <taxon>Bertiereae - Coffeeae clade</taxon>
        <taxon>Coffeeae</taxon>
        <taxon>Coffea</taxon>
    </lineage>
</organism>
<keyword evidence="3" id="KW-0328">Glycosyltransferase</keyword>
<evidence type="ECO:0000256" key="5">
    <source>
        <dbReference type="ARBA" id="ARBA00023034"/>
    </source>
</evidence>
<proteinExistence type="inferred from homology"/>
<feature type="domain" description="Exostosin GT47" evidence="7">
    <location>
        <begin position="163"/>
        <end position="457"/>
    </location>
</feature>
<evidence type="ECO:0000256" key="4">
    <source>
        <dbReference type="ARBA" id="ARBA00022968"/>
    </source>
</evidence>
<evidence type="ECO:0000256" key="6">
    <source>
        <dbReference type="SAM" id="Phobius"/>
    </source>
</evidence>
<reference evidence="9" key="1">
    <citation type="submission" date="2025-08" db="UniProtKB">
        <authorList>
            <consortium name="RefSeq"/>
        </authorList>
    </citation>
    <scope>IDENTIFICATION</scope>
    <source>
        <tissue evidence="9">Leaves</tissue>
    </source>
</reference>
<dbReference type="GeneID" id="113716888"/>
<keyword evidence="6" id="KW-1133">Transmembrane helix</keyword>
<keyword evidence="3" id="KW-0808">Transferase</keyword>
<evidence type="ECO:0000256" key="2">
    <source>
        <dbReference type="ARBA" id="ARBA00010271"/>
    </source>
</evidence>
<dbReference type="Proteomes" id="UP001652660">
    <property type="component" value="Chromosome 11e"/>
</dbReference>
<evidence type="ECO:0000313" key="8">
    <source>
        <dbReference type="Proteomes" id="UP001652660"/>
    </source>
</evidence>
<name>A0ABM4W9R9_COFAR</name>
<dbReference type="Pfam" id="PF03016">
    <property type="entry name" value="Exostosin_GT47"/>
    <property type="match status" value="1"/>
</dbReference>
<keyword evidence="8" id="KW-1185">Reference proteome</keyword>
<dbReference type="PANTHER" id="PTHR11062:SF235">
    <property type="entry name" value="GLYCOSYLTRANSFERASE-LIKE PROTEIN"/>
    <property type="match status" value="1"/>
</dbReference>
<dbReference type="RefSeq" id="XP_071928532.1">
    <property type="nucleotide sequence ID" value="XM_072072431.1"/>
</dbReference>
<evidence type="ECO:0000256" key="3">
    <source>
        <dbReference type="ARBA" id="ARBA00022676"/>
    </source>
</evidence>
<feature type="transmembrane region" description="Helical" evidence="6">
    <location>
        <begin position="29"/>
        <end position="51"/>
    </location>
</feature>
<keyword evidence="4" id="KW-0735">Signal-anchor</keyword>
<accession>A0ABM4W9R9</accession>
<keyword evidence="5" id="KW-0333">Golgi apparatus</keyword>
<evidence type="ECO:0000313" key="9">
    <source>
        <dbReference type="RefSeq" id="XP_071928532.1"/>
    </source>
</evidence>